<reference evidence="1 2" key="1">
    <citation type="submission" date="2018-07" db="EMBL/GenBank/DDBJ databases">
        <authorList>
            <person name="Said P."/>
            <person name="Hotaki K."/>
            <person name="Hall J.T."/>
            <person name="Leadon S.A."/>
            <person name="Fogarty M.P."/>
            <person name="Warner M.H."/>
            <person name="Garlena R.A."/>
            <person name="Russell D.A."/>
            <person name="Pope W.H."/>
            <person name="Jacobs-Sera D."/>
            <person name="Hatfull G.F."/>
        </authorList>
    </citation>
    <scope>NUCLEOTIDE SEQUENCE [LARGE SCALE GENOMIC DNA]</scope>
</reference>
<evidence type="ECO:0000313" key="1">
    <source>
        <dbReference type="EMBL" id="AXQ63920.1"/>
    </source>
</evidence>
<sequence length="73" mass="8016">MTAAVQVPCRDSGSFAHRQVWMQEVADWCGGMLVGERFNLRILVDGAVAHPGDWIREDGNGFEVIASRAEADL</sequence>
<accession>A0A385DWL4</accession>
<evidence type="ECO:0000313" key="2">
    <source>
        <dbReference type="Proteomes" id="UP000262321"/>
    </source>
</evidence>
<gene>
    <name evidence="1" type="primary">68</name>
    <name evidence="1" type="ORF">SEA_HORUS_68</name>
</gene>
<dbReference type="KEGG" id="vg:54999206"/>
<dbReference type="EMBL" id="MH651176">
    <property type="protein sequence ID" value="AXQ63920.1"/>
    <property type="molecule type" value="Genomic_DNA"/>
</dbReference>
<name>A0A385DWL4_9CAUD</name>
<protein>
    <submittedName>
        <fullName evidence="1">Uncharacterized protein</fullName>
    </submittedName>
</protein>
<dbReference type="RefSeq" id="YP_009808305.1">
    <property type="nucleotide sequence ID" value="NC_048039.1"/>
</dbReference>
<proteinExistence type="predicted"/>
<keyword evidence="2" id="KW-1185">Reference proteome</keyword>
<organism evidence="1 2">
    <name type="scientific">Gordonia phage Horus</name>
    <dbReference type="NCBI Taxonomy" id="2301696"/>
    <lineage>
        <taxon>Viruses</taxon>
        <taxon>Duplodnaviria</taxon>
        <taxon>Heunggongvirae</taxon>
        <taxon>Uroviricota</taxon>
        <taxon>Caudoviricetes</taxon>
        <taxon>Langleyhallvirinae</taxon>
        <taxon>Horusvirus</taxon>
        <taxon>Horusvirus horus</taxon>
    </lineage>
</organism>
<dbReference type="GeneID" id="54999206"/>
<dbReference type="Proteomes" id="UP000262321">
    <property type="component" value="Segment"/>
</dbReference>